<evidence type="ECO:0000313" key="4">
    <source>
        <dbReference type="Proteomes" id="UP000565468"/>
    </source>
</evidence>
<evidence type="ECO:0000259" key="2">
    <source>
        <dbReference type="Pfam" id="PF13439"/>
    </source>
</evidence>
<sequence length="350" mass="39176">MQILHIANHVKECGNGIVNVMIDLACEQAKLGHKVAVASSGGTYTELLERNDVVHYKLNQTRRPVQILRAFFHFRKIIKEFKPDIIHAHMMTGALLSRLFKGFHKYKIVTHVHNEFQKSANVMKVGDSVIAVSKAVAESMQSRGIHENKLHVILNGTVGSSRKRNSPEVDLEGISIITVAGMYERKGITELIEAFDIFAKEYEETHLYLIGEGPDKARFETQASRSLYRDRIHFLGFQTAPQTFMKAADIFVLASHKEPFGLVLIEAREAGCAIVATEVDGIPEALDFGESGMLVPPQSPTELAKAILNLLKDPDVMNAYRQKASQGLEYYTVERVAKDTLEIYQKLLIS</sequence>
<dbReference type="Proteomes" id="UP000565468">
    <property type="component" value="Unassembled WGS sequence"/>
</dbReference>
<dbReference type="EMBL" id="JABBPN010000005">
    <property type="protein sequence ID" value="NMO95712.1"/>
    <property type="molecule type" value="Genomic_DNA"/>
</dbReference>
<dbReference type="PANTHER" id="PTHR12526:SF630">
    <property type="entry name" value="GLYCOSYLTRANSFERASE"/>
    <property type="match status" value="1"/>
</dbReference>
<dbReference type="AlphaFoldDB" id="A0A848M6J1"/>
<feature type="domain" description="Glycosyl transferase family 1" evidence="1">
    <location>
        <begin position="163"/>
        <end position="325"/>
    </location>
</feature>
<dbReference type="Pfam" id="PF13439">
    <property type="entry name" value="Glyco_transf_4"/>
    <property type="match status" value="1"/>
</dbReference>
<comment type="caution">
    <text evidence="3">The sequence shown here is derived from an EMBL/GenBank/DDBJ whole genome shotgun (WGS) entry which is preliminary data.</text>
</comment>
<dbReference type="InterPro" id="IPR001296">
    <property type="entry name" value="Glyco_trans_1"/>
</dbReference>
<dbReference type="Gene3D" id="3.40.50.2000">
    <property type="entry name" value="Glycogen Phosphorylase B"/>
    <property type="match status" value="2"/>
</dbReference>
<evidence type="ECO:0000313" key="3">
    <source>
        <dbReference type="EMBL" id="NMO95712.1"/>
    </source>
</evidence>
<protein>
    <submittedName>
        <fullName evidence="3">Glycosyltransferase family 4 protein</fullName>
    </submittedName>
</protein>
<dbReference type="GO" id="GO:0016757">
    <property type="term" value="F:glycosyltransferase activity"/>
    <property type="evidence" value="ECO:0007669"/>
    <property type="project" value="InterPro"/>
</dbReference>
<accession>A0A848M6J1</accession>
<keyword evidence="3" id="KW-0808">Transferase</keyword>
<keyword evidence="4" id="KW-1185">Reference proteome</keyword>
<reference evidence="3 4" key="1">
    <citation type="submission" date="2020-04" db="EMBL/GenBank/DDBJ databases">
        <title>Paenibacillus algicola sp. nov., a novel marine bacterium producing alginate lyase.</title>
        <authorList>
            <person name="Huang H."/>
        </authorList>
    </citation>
    <scope>NUCLEOTIDE SEQUENCE [LARGE SCALE GENOMIC DNA]</scope>
    <source>
        <strain evidence="3 4">L7-75</strain>
    </source>
</reference>
<name>A0A848M6J1_PAELE</name>
<gene>
    <name evidence="3" type="ORF">HII30_07990</name>
</gene>
<dbReference type="PANTHER" id="PTHR12526">
    <property type="entry name" value="GLYCOSYLTRANSFERASE"/>
    <property type="match status" value="1"/>
</dbReference>
<dbReference type="Pfam" id="PF00534">
    <property type="entry name" value="Glycos_transf_1"/>
    <property type="match status" value="1"/>
</dbReference>
<evidence type="ECO:0000259" key="1">
    <source>
        <dbReference type="Pfam" id="PF00534"/>
    </source>
</evidence>
<feature type="domain" description="Glycosyltransferase subfamily 4-like N-terminal" evidence="2">
    <location>
        <begin position="15"/>
        <end position="156"/>
    </location>
</feature>
<dbReference type="CDD" id="cd03801">
    <property type="entry name" value="GT4_PimA-like"/>
    <property type="match status" value="1"/>
</dbReference>
<dbReference type="InterPro" id="IPR028098">
    <property type="entry name" value="Glyco_trans_4-like_N"/>
</dbReference>
<dbReference type="SUPFAM" id="SSF53756">
    <property type="entry name" value="UDP-Glycosyltransferase/glycogen phosphorylase"/>
    <property type="match status" value="1"/>
</dbReference>
<proteinExistence type="predicted"/>
<organism evidence="3 4">
    <name type="scientific">Paenibacillus lemnae</name>
    <dbReference type="NCBI Taxonomy" id="1330551"/>
    <lineage>
        <taxon>Bacteria</taxon>
        <taxon>Bacillati</taxon>
        <taxon>Bacillota</taxon>
        <taxon>Bacilli</taxon>
        <taxon>Bacillales</taxon>
        <taxon>Paenibacillaceae</taxon>
        <taxon>Paenibacillus</taxon>
    </lineage>
</organism>